<dbReference type="PROSITE" id="PS00794">
    <property type="entry name" value="HPPK"/>
    <property type="match status" value="1"/>
</dbReference>
<keyword evidence="5" id="KW-0418">Kinase</keyword>
<accession>A0ABV6YQE0</accession>
<protein>
    <recommendedName>
        <fullName evidence="2">2-amino-4-hydroxy-6-hydroxymethyldihydropteridine diphosphokinase</fullName>
        <ecNumber evidence="2">2.7.6.3</ecNumber>
    </recommendedName>
</protein>
<dbReference type="PANTHER" id="PTHR43071">
    <property type="entry name" value="2-AMINO-4-HYDROXY-6-HYDROXYMETHYLDIHYDROPTERIDINE PYROPHOSPHOKINASE"/>
    <property type="match status" value="1"/>
</dbReference>
<dbReference type="Proteomes" id="UP001594288">
    <property type="component" value="Unassembled WGS sequence"/>
</dbReference>
<proteinExistence type="predicted"/>
<dbReference type="SUPFAM" id="SSF55083">
    <property type="entry name" value="6-hydroxymethyl-7,8-dihydropterin pyrophosphokinase, HPPK"/>
    <property type="match status" value="1"/>
</dbReference>
<evidence type="ECO:0000256" key="6">
    <source>
        <dbReference type="ARBA" id="ARBA00022840"/>
    </source>
</evidence>
<organism evidence="9 10">
    <name type="scientific">Eiseniibacteriota bacterium</name>
    <dbReference type="NCBI Taxonomy" id="2212470"/>
    <lineage>
        <taxon>Bacteria</taxon>
        <taxon>Candidatus Eiseniibacteriota</taxon>
    </lineage>
</organism>
<dbReference type="Gene3D" id="3.30.70.560">
    <property type="entry name" value="7,8-Dihydro-6-hydroxymethylpterin-pyrophosphokinase HPPK"/>
    <property type="match status" value="1"/>
</dbReference>
<gene>
    <name evidence="9" type="primary">folK</name>
    <name evidence="9" type="ORF">ACFL2Z_05100</name>
</gene>
<keyword evidence="6" id="KW-0067">ATP-binding</keyword>
<evidence type="ECO:0000256" key="3">
    <source>
        <dbReference type="ARBA" id="ARBA00022679"/>
    </source>
</evidence>
<evidence type="ECO:0000256" key="5">
    <source>
        <dbReference type="ARBA" id="ARBA00022777"/>
    </source>
</evidence>
<comment type="caution">
    <text evidence="9">The sequence shown here is derived from an EMBL/GenBank/DDBJ whole genome shotgun (WGS) entry which is preliminary data.</text>
</comment>
<name>A0ABV6YQE0_UNCEI</name>
<evidence type="ECO:0000256" key="4">
    <source>
        <dbReference type="ARBA" id="ARBA00022741"/>
    </source>
</evidence>
<dbReference type="InterPro" id="IPR035907">
    <property type="entry name" value="Hppk_sf"/>
</dbReference>
<evidence type="ECO:0000256" key="2">
    <source>
        <dbReference type="ARBA" id="ARBA00013253"/>
    </source>
</evidence>
<evidence type="ECO:0000313" key="10">
    <source>
        <dbReference type="Proteomes" id="UP001594288"/>
    </source>
</evidence>
<dbReference type="InterPro" id="IPR000550">
    <property type="entry name" value="Hppk"/>
</dbReference>
<dbReference type="Pfam" id="PF01288">
    <property type="entry name" value="HPPK"/>
    <property type="match status" value="1"/>
</dbReference>
<evidence type="ECO:0000256" key="1">
    <source>
        <dbReference type="ARBA" id="ARBA00005051"/>
    </source>
</evidence>
<feature type="domain" description="7,8-dihydro-6-hydroxymethylpterin-pyrophosphokinase" evidence="8">
    <location>
        <begin position="3"/>
        <end position="14"/>
    </location>
</feature>
<feature type="non-terminal residue" evidence="9">
    <location>
        <position position="1"/>
    </location>
</feature>
<evidence type="ECO:0000256" key="7">
    <source>
        <dbReference type="ARBA" id="ARBA00022909"/>
    </source>
</evidence>
<keyword evidence="7" id="KW-0289">Folate biosynthesis</keyword>
<reference evidence="9 10" key="1">
    <citation type="submission" date="2024-09" db="EMBL/GenBank/DDBJ databases">
        <authorList>
            <person name="D'Angelo T."/>
        </authorList>
    </citation>
    <scope>NUCLEOTIDE SEQUENCE [LARGE SCALE GENOMIC DNA]</scope>
    <source>
        <strain evidence="9">SAG AM-311-F02</strain>
    </source>
</reference>
<dbReference type="NCBIfam" id="TIGR01498">
    <property type="entry name" value="folK"/>
    <property type="match status" value="1"/>
</dbReference>
<dbReference type="EC" id="2.7.6.3" evidence="2"/>
<sequence length="80" mass="9226">SFRWGPREIDLDILFYGDSIVAERLLKIPHPLICERLFVLAPLAEIAPDLVHPETGLKIQEHLDEMEFRGEEVKCQSLDI</sequence>
<keyword evidence="10" id="KW-1185">Reference proteome</keyword>
<keyword evidence="4" id="KW-0547">Nucleotide-binding</keyword>
<comment type="pathway">
    <text evidence="1">Cofactor biosynthesis; tetrahydrofolate biosynthesis; 2-amino-4-hydroxy-6-hydroxymethyl-7,8-dihydropteridine diphosphate from 7,8-dihydroneopterin triphosphate: step 4/4.</text>
</comment>
<dbReference type="PANTHER" id="PTHR43071:SF1">
    <property type="entry name" value="2-AMINO-4-HYDROXY-6-HYDROXYMETHYLDIHYDROPTERIDINE PYROPHOSPHOKINASE"/>
    <property type="match status" value="1"/>
</dbReference>
<evidence type="ECO:0000259" key="8">
    <source>
        <dbReference type="PROSITE" id="PS00794"/>
    </source>
</evidence>
<evidence type="ECO:0000313" key="9">
    <source>
        <dbReference type="EMBL" id="MFC1800264.1"/>
    </source>
</evidence>
<dbReference type="GO" id="GO:0003848">
    <property type="term" value="F:2-amino-4-hydroxy-6-hydroxymethyldihydropteridine diphosphokinase activity"/>
    <property type="evidence" value="ECO:0007669"/>
    <property type="project" value="UniProtKB-EC"/>
</dbReference>
<dbReference type="EMBL" id="JBHPEI010000102">
    <property type="protein sequence ID" value="MFC1800264.1"/>
    <property type="molecule type" value="Genomic_DNA"/>
</dbReference>
<keyword evidence="3 9" id="KW-0808">Transferase</keyword>